<dbReference type="Proteomes" id="UP000800040">
    <property type="component" value="Unassembled WGS sequence"/>
</dbReference>
<keyword evidence="2" id="KW-1185">Reference proteome</keyword>
<dbReference type="AlphaFoldDB" id="A0A6A5KIK6"/>
<sequence>MHGSIFTNLGKAKHRFTSSQRSKIINAKFDENFSSTFQTCLTSHPSSRTRHDVVELRASRPFVSPPCVHWIAHLPSLLALLRGSPVCLGPKYPLAAAARTQTAATWLKGPLWSVVKWIRFRRKHMGSRRARAANYPPNQTFALTSWWESFSFVGVLLDWQGRWIFYCNHTQYPYAKVIFGEKTEDVHSRNSRGAQVAHSDLLSVIDSTMYTVPNSRNHILTKFGNAMCKTCTVRSTE</sequence>
<organism evidence="1 2">
    <name type="scientific">Decorospora gaudefroyi</name>
    <dbReference type="NCBI Taxonomy" id="184978"/>
    <lineage>
        <taxon>Eukaryota</taxon>
        <taxon>Fungi</taxon>
        <taxon>Dikarya</taxon>
        <taxon>Ascomycota</taxon>
        <taxon>Pezizomycotina</taxon>
        <taxon>Dothideomycetes</taxon>
        <taxon>Pleosporomycetidae</taxon>
        <taxon>Pleosporales</taxon>
        <taxon>Pleosporineae</taxon>
        <taxon>Pleosporaceae</taxon>
        <taxon>Decorospora</taxon>
    </lineage>
</organism>
<name>A0A6A5KIK6_9PLEO</name>
<dbReference type="EMBL" id="ML975267">
    <property type="protein sequence ID" value="KAF1836968.1"/>
    <property type="molecule type" value="Genomic_DNA"/>
</dbReference>
<evidence type="ECO:0000313" key="1">
    <source>
        <dbReference type="EMBL" id="KAF1836968.1"/>
    </source>
</evidence>
<proteinExistence type="predicted"/>
<protein>
    <submittedName>
        <fullName evidence="1">Uncharacterized protein</fullName>
    </submittedName>
</protein>
<gene>
    <name evidence="1" type="ORF">BDW02DRAFT_196716</name>
</gene>
<reference evidence="1" key="1">
    <citation type="submission" date="2020-01" db="EMBL/GenBank/DDBJ databases">
        <authorList>
            <consortium name="DOE Joint Genome Institute"/>
            <person name="Haridas S."/>
            <person name="Albert R."/>
            <person name="Binder M."/>
            <person name="Bloem J."/>
            <person name="Labutti K."/>
            <person name="Salamov A."/>
            <person name="Andreopoulos B."/>
            <person name="Baker S.E."/>
            <person name="Barry K."/>
            <person name="Bills G."/>
            <person name="Bluhm B.H."/>
            <person name="Cannon C."/>
            <person name="Castanera R."/>
            <person name="Culley D.E."/>
            <person name="Daum C."/>
            <person name="Ezra D."/>
            <person name="Gonzalez J.B."/>
            <person name="Henrissat B."/>
            <person name="Kuo A."/>
            <person name="Liang C."/>
            <person name="Lipzen A."/>
            <person name="Lutzoni F."/>
            <person name="Magnuson J."/>
            <person name="Mondo S."/>
            <person name="Nolan M."/>
            <person name="Ohm R."/>
            <person name="Pangilinan J."/>
            <person name="Park H.-J."/>
            <person name="Ramirez L."/>
            <person name="Alfaro M."/>
            <person name="Sun H."/>
            <person name="Tritt A."/>
            <person name="Yoshinaga Y."/>
            <person name="Zwiers L.-H."/>
            <person name="Turgeon B.G."/>
            <person name="Goodwin S.B."/>
            <person name="Spatafora J.W."/>
            <person name="Crous P.W."/>
            <person name="Grigoriev I.V."/>
        </authorList>
    </citation>
    <scope>NUCLEOTIDE SEQUENCE</scope>
    <source>
        <strain evidence="1">P77</strain>
    </source>
</reference>
<evidence type="ECO:0000313" key="2">
    <source>
        <dbReference type="Proteomes" id="UP000800040"/>
    </source>
</evidence>
<accession>A0A6A5KIK6</accession>